<organism evidence="1 2">
    <name type="scientific">Octopus vulgaris</name>
    <name type="common">Common octopus</name>
    <dbReference type="NCBI Taxonomy" id="6645"/>
    <lineage>
        <taxon>Eukaryota</taxon>
        <taxon>Metazoa</taxon>
        <taxon>Spiralia</taxon>
        <taxon>Lophotrochozoa</taxon>
        <taxon>Mollusca</taxon>
        <taxon>Cephalopoda</taxon>
        <taxon>Coleoidea</taxon>
        <taxon>Octopodiformes</taxon>
        <taxon>Octopoda</taxon>
        <taxon>Incirrata</taxon>
        <taxon>Octopodidae</taxon>
        <taxon>Octopus</taxon>
    </lineage>
</organism>
<accession>A0AA36B2J9</accession>
<evidence type="ECO:0000313" key="1">
    <source>
        <dbReference type="EMBL" id="CAI9726429.1"/>
    </source>
</evidence>
<proteinExistence type="predicted"/>
<dbReference type="EMBL" id="OX597821">
    <property type="protein sequence ID" value="CAI9726429.1"/>
    <property type="molecule type" value="Genomic_DNA"/>
</dbReference>
<gene>
    <name evidence="1" type="ORF">OCTVUL_1B000088</name>
</gene>
<sequence length="130" mass="14408">MISTLMAKEAAGIGGYIDIYIDVTGGNVRVGNIAGVNIRVDNDDDRNSSDENVLIVVVIKEVPTFINLPYYDANNTTSTGIRDAMSGNYIVYILPRHNLLKYNTSIVKCNLASSRKRLSNYSQECNIHTY</sequence>
<reference evidence="1" key="1">
    <citation type="submission" date="2023-08" db="EMBL/GenBank/DDBJ databases">
        <authorList>
            <person name="Alioto T."/>
            <person name="Alioto T."/>
            <person name="Gomez Garrido J."/>
        </authorList>
    </citation>
    <scope>NUCLEOTIDE SEQUENCE</scope>
</reference>
<dbReference type="Proteomes" id="UP001162480">
    <property type="component" value="Chromosome 8"/>
</dbReference>
<keyword evidence="2" id="KW-1185">Reference proteome</keyword>
<protein>
    <submittedName>
        <fullName evidence="1">Uncharacterized protein</fullName>
    </submittedName>
</protein>
<name>A0AA36B2J9_OCTVU</name>
<evidence type="ECO:0000313" key="2">
    <source>
        <dbReference type="Proteomes" id="UP001162480"/>
    </source>
</evidence>
<dbReference type="AlphaFoldDB" id="A0AA36B2J9"/>